<evidence type="ECO:0000313" key="4">
    <source>
        <dbReference type="EMBL" id="SDK14742.1"/>
    </source>
</evidence>
<reference evidence="5" key="1">
    <citation type="submission" date="2016-10" db="EMBL/GenBank/DDBJ databases">
        <authorList>
            <person name="Varghese N."/>
            <person name="Submissions S."/>
        </authorList>
    </citation>
    <scope>NUCLEOTIDE SEQUENCE [LARGE SCALE GENOMIC DNA]</scope>
    <source>
        <strain evidence="5">CGMCC 1.8911</strain>
    </source>
</reference>
<evidence type="ECO:0000256" key="2">
    <source>
        <dbReference type="SAM" id="SignalP"/>
    </source>
</evidence>
<dbReference type="Gene3D" id="3.10.350.10">
    <property type="entry name" value="LysM domain"/>
    <property type="match status" value="2"/>
</dbReference>
<sequence>MKKTVVSVATLTAITGVAATAVSADEYTISSGDTLWGIANEVGTSVADLKTDNKLSSDVIFPGDVLTVNPEEAEKDAEVEAASAPANDEKSTYIVKPGDTLSEIGEALSLDYNEIMKLNNLSSDLIFAGQELTLDGSTIVAVEESAETPVVEEVEVVEEAEEVEVVEEVAETESAEEPAVEEVQAAETAPAEEVEVAAPAVEEAETEVVEEVQEPSAEEIAAQEEAEAQAAEAAAQADAEAQEEAEAQAAA</sequence>
<dbReference type="PROSITE" id="PS51782">
    <property type="entry name" value="LYSM"/>
    <property type="match status" value="2"/>
</dbReference>
<gene>
    <name evidence="4" type="ORF">SAMN05216187_10581</name>
</gene>
<feature type="compositionally biased region" description="Acidic residues" evidence="1">
    <location>
        <begin position="240"/>
        <end position="251"/>
    </location>
</feature>
<organism evidence="4 5">
    <name type="scientific">Jeotgalicoccus aerolatus</name>
    <dbReference type="NCBI Taxonomy" id="709510"/>
    <lineage>
        <taxon>Bacteria</taxon>
        <taxon>Bacillati</taxon>
        <taxon>Bacillota</taxon>
        <taxon>Bacilli</taxon>
        <taxon>Bacillales</taxon>
        <taxon>Staphylococcaceae</taxon>
        <taxon>Jeotgalicoccus</taxon>
    </lineage>
</organism>
<dbReference type="InterPro" id="IPR018392">
    <property type="entry name" value="LysM"/>
</dbReference>
<dbReference type="SUPFAM" id="SSF54106">
    <property type="entry name" value="LysM domain"/>
    <property type="match status" value="2"/>
</dbReference>
<feature type="region of interest" description="Disordered" evidence="1">
    <location>
        <begin position="168"/>
        <end position="251"/>
    </location>
</feature>
<dbReference type="Proteomes" id="UP000242700">
    <property type="component" value="Unassembled WGS sequence"/>
</dbReference>
<feature type="signal peptide" evidence="2">
    <location>
        <begin position="1"/>
        <end position="24"/>
    </location>
</feature>
<feature type="chain" id="PRO_5017198375" evidence="2">
    <location>
        <begin position="25"/>
        <end position="251"/>
    </location>
</feature>
<dbReference type="Pfam" id="PF01476">
    <property type="entry name" value="LysM"/>
    <property type="match status" value="2"/>
</dbReference>
<evidence type="ECO:0000256" key="1">
    <source>
        <dbReference type="SAM" id="MobiDB-lite"/>
    </source>
</evidence>
<dbReference type="GO" id="GO:0008932">
    <property type="term" value="F:lytic endotransglycosylase activity"/>
    <property type="evidence" value="ECO:0007669"/>
    <property type="project" value="TreeGrafter"/>
</dbReference>
<feature type="domain" description="LysM" evidence="3">
    <location>
        <begin position="25"/>
        <end position="68"/>
    </location>
</feature>
<dbReference type="STRING" id="586411.SAMN05216187_10581"/>
<dbReference type="SMART" id="SM00257">
    <property type="entry name" value="LysM"/>
    <property type="match status" value="2"/>
</dbReference>
<dbReference type="RefSeq" id="WP_092597027.1">
    <property type="nucleotide sequence ID" value="NZ_FNFI01000005.1"/>
</dbReference>
<name>A0A1G8ZHZ2_9STAP</name>
<feature type="compositionally biased region" description="Acidic residues" evidence="1">
    <location>
        <begin position="168"/>
        <end position="180"/>
    </location>
</feature>
<dbReference type="PANTHER" id="PTHR33734">
    <property type="entry name" value="LYSM DOMAIN-CONTAINING GPI-ANCHORED PROTEIN 2"/>
    <property type="match status" value="1"/>
</dbReference>
<evidence type="ECO:0000313" key="5">
    <source>
        <dbReference type="Proteomes" id="UP000242700"/>
    </source>
</evidence>
<dbReference type="PANTHER" id="PTHR33734:SF22">
    <property type="entry name" value="MEMBRANE-BOUND LYTIC MUREIN TRANSGLYCOSYLASE D"/>
    <property type="match status" value="1"/>
</dbReference>
<feature type="non-terminal residue" evidence="4">
    <location>
        <position position="251"/>
    </location>
</feature>
<keyword evidence="2" id="KW-0732">Signal</keyword>
<evidence type="ECO:0000259" key="3">
    <source>
        <dbReference type="PROSITE" id="PS51782"/>
    </source>
</evidence>
<proteinExistence type="predicted"/>
<dbReference type="CDD" id="cd00118">
    <property type="entry name" value="LysM"/>
    <property type="match status" value="2"/>
</dbReference>
<dbReference type="InterPro" id="IPR036779">
    <property type="entry name" value="LysM_dom_sf"/>
</dbReference>
<accession>A0A1G8ZHZ2</accession>
<feature type="domain" description="LysM" evidence="3">
    <location>
        <begin position="91"/>
        <end position="134"/>
    </location>
</feature>
<dbReference type="AlphaFoldDB" id="A0A1G8ZHZ2"/>
<feature type="compositionally biased region" description="Acidic residues" evidence="1">
    <location>
        <begin position="202"/>
        <end position="227"/>
    </location>
</feature>
<feature type="compositionally biased region" description="Low complexity" evidence="1">
    <location>
        <begin position="228"/>
        <end position="239"/>
    </location>
</feature>
<protein>
    <submittedName>
        <fullName evidence="4">Peptidoglycan endopeptidase LytE</fullName>
    </submittedName>
</protein>
<dbReference type="EMBL" id="FNFI01000005">
    <property type="protein sequence ID" value="SDK14742.1"/>
    <property type="molecule type" value="Genomic_DNA"/>
</dbReference>